<reference evidence="3 4" key="1">
    <citation type="submission" date="2017-07" db="EMBL/GenBank/DDBJ databases">
        <authorList>
            <person name="Talla V."/>
            <person name="Backstrom N."/>
        </authorList>
    </citation>
    <scope>NUCLEOTIDE SEQUENCE [LARGE SCALE GENOMIC DNA]</scope>
</reference>
<name>A0A5E4PXC0_9NEOP</name>
<sequence>MDEFKYRASLKLEALQDAAVTVAYNSRSKLDGAVQKSIDAIHKIHEIILEIWSHEMVLEGRERAAVWGREAVRRIREGALPLSPMVLHRELMAILKDRVWRQSLVVFMCGAALGGGAGLLLGLRAARLPPASPTCRALLTQQDHSVMLVEDAVCRGVVLDVGPGVTDLELGDQVWGCVSEWRGGACAEQLAVRRWGRVCRAERPRQPRGRELAAVGAGGQSHGALGRRARMPGGSRGTSPATHAVKVFLPQEFEEALAHACSDQAVGTTVIRFP</sequence>
<keyword evidence="2" id="KW-0472">Membrane</keyword>
<protein>
    <submittedName>
        <fullName evidence="3">Uncharacterized protein</fullName>
    </submittedName>
</protein>
<keyword evidence="4" id="KW-1185">Reference proteome</keyword>
<gene>
    <name evidence="3" type="ORF">LSINAPIS_LOCUS2721</name>
</gene>
<keyword evidence="2" id="KW-1133">Transmembrane helix</keyword>
<dbReference type="Proteomes" id="UP000324832">
    <property type="component" value="Unassembled WGS sequence"/>
</dbReference>
<evidence type="ECO:0000313" key="3">
    <source>
        <dbReference type="EMBL" id="VVC89653.1"/>
    </source>
</evidence>
<evidence type="ECO:0000313" key="4">
    <source>
        <dbReference type="Proteomes" id="UP000324832"/>
    </source>
</evidence>
<keyword evidence="2" id="KW-0812">Transmembrane</keyword>
<dbReference type="AlphaFoldDB" id="A0A5E4PXC0"/>
<evidence type="ECO:0000256" key="2">
    <source>
        <dbReference type="SAM" id="Phobius"/>
    </source>
</evidence>
<dbReference type="SUPFAM" id="SSF50129">
    <property type="entry name" value="GroES-like"/>
    <property type="match status" value="1"/>
</dbReference>
<accession>A0A5E4PXC0</accession>
<proteinExistence type="predicted"/>
<dbReference type="Gene3D" id="3.90.180.10">
    <property type="entry name" value="Medium-chain alcohol dehydrogenases, catalytic domain"/>
    <property type="match status" value="1"/>
</dbReference>
<feature type="region of interest" description="Disordered" evidence="1">
    <location>
        <begin position="214"/>
        <end position="239"/>
    </location>
</feature>
<dbReference type="EMBL" id="FZQP02000593">
    <property type="protein sequence ID" value="VVC89653.1"/>
    <property type="molecule type" value="Genomic_DNA"/>
</dbReference>
<evidence type="ECO:0000256" key="1">
    <source>
        <dbReference type="SAM" id="MobiDB-lite"/>
    </source>
</evidence>
<feature type="transmembrane region" description="Helical" evidence="2">
    <location>
        <begin position="104"/>
        <end position="126"/>
    </location>
</feature>
<organism evidence="3 4">
    <name type="scientific">Leptidea sinapis</name>
    <dbReference type="NCBI Taxonomy" id="189913"/>
    <lineage>
        <taxon>Eukaryota</taxon>
        <taxon>Metazoa</taxon>
        <taxon>Ecdysozoa</taxon>
        <taxon>Arthropoda</taxon>
        <taxon>Hexapoda</taxon>
        <taxon>Insecta</taxon>
        <taxon>Pterygota</taxon>
        <taxon>Neoptera</taxon>
        <taxon>Endopterygota</taxon>
        <taxon>Lepidoptera</taxon>
        <taxon>Glossata</taxon>
        <taxon>Ditrysia</taxon>
        <taxon>Papilionoidea</taxon>
        <taxon>Pieridae</taxon>
        <taxon>Dismorphiinae</taxon>
        <taxon>Leptidea</taxon>
    </lineage>
</organism>
<dbReference type="InterPro" id="IPR011032">
    <property type="entry name" value="GroES-like_sf"/>
</dbReference>